<organism evidence="2 3">
    <name type="scientific">Verruconis gallopava</name>
    <dbReference type="NCBI Taxonomy" id="253628"/>
    <lineage>
        <taxon>Eukaryota</taxon>
        <taxon>Fungi</taxon>
        <taxon>Dikarya</taxon>
        <taxon>Ascomycota</taxon>
        <taxon>Pezizomycotina</taxon>
        <taxon>Dothideomycetes</taxon>
        <taxon>Pleosporomycetidae</taxon>
        <taxon>Venturiales</taxon>
        <taxon>Sympoventuriaceae</taxon>
        <taxon>Verruconis</taxon>
    </lineage>
</organism>
<dbReference type="VEuPathDB" id="FungiDB:PV09_07144"/>
<dbReference type="GeneID" id="27315117"/>
<evidence type="ECO:0000313" key="2">
    <source>
        <dbReference type="EMBL" id="KIW01376.1"/>
    </source>
</evidence>
<evidence type="ECO:0000256" key="1">
    <source>
        <dbReference type="SAM" id="MobiDB-lite"/>
    </source>
</evidence>
<dbReference type="InParanoid" id="A0A0D1XGP4"/>
<evidence type="ECO:0000313" key="3">
    <source>
        <dbReference type="Proteomes" id="UP000053259"/>
    </source>
</evidence>
<dbReference type="AlphaFoldDB" id="A0A0D1XGP4"/>
<reference evidence="2 3" key="1">
    <citation type="submission" date="2015-01" db="EMBL/GenBank/DDBJ databases">
        <title>The Genome Sequence of Ochroconis gallopava CBS43764.</title>
        <authorList>
            <consortium name="The Broad Institute Genomics Platform"/>
            <person name="Cuomo C."/>
            <person name="de Hoog S."/>
            <person name="Gorbushina A."/>
            <person name="Stielow B."/>
            <person name="Teixiera M."/>
            <person name="Abouelleil A."/>
            <person name="Chapman S.B."/>
            <person name="Priest M."/>
            <person name="Young S.K."/>
            <person name="Wortman J."/>
            <person name="Nusbaum C."/>
            <person name="Birren B."/>
        </authorList>
    </citation>
    <scope>NUCLEOTIDE SEQUENCE [LARGE SCALE GENOMIC DNA]</scope>
    <source>
        <strain evidence="2 3">CBS 43764</strain>
    </source>
</reference>
<dbReference type="HOGENOM" id="CLU_104465_1_0_1"/>
<feature type="region of interest" description="Disordered" evidence="1">
    <location>
        <begin position="69"/>
        <end position="197"/>
    </location>
</feature>
<name>A0A0D1XGP4_9PEZI</name>
<feature type="compositionally biased region" description="Basic and acidic residues" evidence="1">
    <location>
        <begin position="180"/>
        <end position="197"/>
    </location>
</feature>
<dbReference type="OrthoDB" id="5426872at2759"/>
<proteinExistence type="predicted"/>
<protein>
    <submittedName>
        <fullName evidence="2">Uncharacterized protein</fullName>
    </submittedName>
</protein>
<sequence>MGDFIGPLAYHIHSSTPVSYAGAQKWINAYTARSQQFPHMHPDAQLSRKITFGTNGASGGVTLTQLRKVSKGLGGERLTPEPEEPPRGNDKPFESKRSAAKGKAVLGDGTTEGDWMDPDEWAAGRDGDEVGEIGERSNYVGEVPGAEAPQVQEVPVVPHGSEGAKPIDKEERKRLKKDKRKAENKEREAKRRKMAED</sequence>
<gene>
    <name evidence="2" type="ORF">PV09_07144</name>
</gene>
<dbReference type="EMBL" id="KN847555">
    <property type="protein sequence ID" value="KIW01376.1"/>
    <property type="molecule type" value="Genomic_DNA"/>
</dbReference>
<feature type="compositionally biased region" description="Basic and acidic residues" evidence="1">
    <location>
        <begin position="78"/>
        <end position="97"/>
    </location>
</feature>
<dbReference type="Proteomes" id="UP000053259">
    <property type="component" value="Unassembled WGS sequence"/>
</dbReference>
<accession>A0A0D1XGP4</accession>
<feature type="compositionally biased region" description="Low complexity" evidence="1">
    <location>
        <begin position="146"/>
        <end position="158"/>
    </location>
</feature>
<keyword evidence="3" id="KW-1185">Reference proteome</keyword>
<dbReference type="RefSeq" id="XP_016211245.1">
    <property type="nucleotide sequence ID" value="XM_016360873.1"/>
</dbReference>